<sequence length="296" mass="30447">MCPILSHVHAGQEWTSVCLECARVIHIGAVGPHDESAAFEVTHMKADRRDREPFRTPVPSAPDPRVGPAGDGIRGEAVPAAGAFLFSSFTRCRGSPLALLRLMALQETASEPFSGGPPLREPMLTGVRGSHPSAARLAPGSAAHLPAAPAPKDPHLTRPIPPRTHVRHPARPHGGPPRAPGGPPAPTDRAPRPAPPPLLGPATACQSRRPTRASSAPSRPGPTAPHPPGPGAAHLAHAPADVRAGGGAPWAGVRPSPGTPLVRLPGAGRSRLSGPRGSSGPGPRSGGRLPPPWPWR</sequence>
<comment type="caution">
    <text evidence="2">The sequence shown here is derived from an EMBL/GenBank/DDBJ whole genome shotgun (WGS) entry which is preliminary data.</text>
</comment>
<feature type="compositionally biased region" description="Pro residues" evidence="1">
    <location>
        <begin position="174"/>
        <end position="199"/>
    </location>
</feature>
<feature type="compositionally biased region" description="Low complexity" evidence="1">
    <location>
        <begin position="200"/>
        <end position="218"/>
    </location>
</feature>
<evidence type="ECO:0000313" key="2">
    <source>
        <dbReference type="EMBL" id="RVX44230.1"/>
    </source>
</evidence>
<keyword evidence="3" id="KW-1185">Reference proteome</keyword>
<dbReference type="Proteomes" id="UP000284824">
    <property type="component" value="Unassembled WGS sequence"/>
</dbReference>
<proteinExistence type="predicted"/>
<accession>A0A438MEK5</accession>
<evidence type="ECO:0000313" key="3">
    <source>
        <dbReference type="Proteomes" id="UP000284824"/>
    </source>
</evidence>
<dbReference type="EMBL" id="SAUN01000001">
    <property type="protein sequence ID" value="RVX44230.1"/>
    <property type="molecule type" value="Genomic_DNA"/>
</dbReference>
<gene>
    <name evidence="2" type="ORF">EDD27_6956</name>
</gene>
<evidence type="ECO:0000256" key="1">
    <source>
        <dbReference type="SAM" id="MobiDB-lite"/>
    </source>
</evidence>
<feature type="region of interest" description="Disordered" evidence="1">
    <location>
        <begin position="110"/>
        <end position="296"/>
    </location>
</feature>
<organism evidence="2 3">
    <name type="scientific">Nonomuraea polychroma</name>
    <dbReference type="NCBI Taxonomy" id="46176"/>
    <lineage>
        <taxon>Bacteria</taxon>
        <taxon>Bacillati</taxon>
        <taxon>Actinomycetota</taxon>
        <taxon>Actinomycetes</taxon>
        <taxon>Streptosporangiales</taxon>
        <taxon>Streptosporangiaceae</taxon>
        <taxon>Nonomuraea</taxon>
    </lineage>
</organism>
<protein>
    <submittedName>
        <fullName evidence="2">Uncharacterized protein</fullName>
    </submittedName>
</protein>
<dbReference type="AlphaFoldDB" id="A0A438MEK5"/>
<feature type="compositionally biased region" description="Pro residues" evidence="1">
    <location>
        <begin position="219"/>
        <end position="230"/>
    </location>
</feature>
<name>A0A438MEK5_9ACTN</name>
<feature type="compositionally biased region" description="Low complexity" evidence="1">
    <location>
        <begin position="265"/>
        <end position="276"/>
    </location>
</feature>
<reference evidence="2 3" key="1">
    <citation type="submission" date="2019-01" db="EMBL/GenBank/DDBJ databases">
        <title>Sequencing the genomes of 1000 actinobacteria strains.</title>
        <authorList>
            <person name="Klenk H.-P."/>
        </authorList>
    </citation>
    <scope>NUCLEOTIDE SEQUENCE [LARGE SCALE GENOMIC DNA]</scope>
    <source>
        <strain evidence="2 3">DSM 43925</strain>
    </source>
</reference>